<gene>
    <name evidence="10" type="ORF">RS030_6761</name>
</gene>
<dbReference type="InterPro" id="IPR024943">
    <property type="entry name" value="Enhancer_polycomb"/>
</dbReference>
<evidence type="ECO:0000256" key="3">
    <source>
        <dbReference type="ARBA" id="ARBA00023015"/>
    </source>
</evidence>
<evidence type="ECO:0000256" key="5">
    <source>
        <dbReference type="ARBA" id="ARBA00023242"/>
    </source>
</evidence>
<dbReference type="Proteomes" id="UP001311799">
    <property type="component" value="Unassembled WGS sequence"/>
</dbReference>
<feature type="domain" description="Enhancer of polycomb-like N-terminal" evidence="9">
    <location>
        <begin position="15"/>
        <end position="197"/>
    </location>
</feature>
<feature type="coiled-coil region" evidence="7">
    <location>
        <begin position="280"/>
        <end position="307"/>
    </location>
</feature>
<evidence type="ECO:0000256" key="2">
    <source>
        <dbReference type="ARBA" id="ARBA00008035"/>
    </source>
</evidence>
<dbReference type="PANTHER" id="PTHR14898">
    <property type="entry name" value="ENHANCER OF POLYCOMB"/>
    <property type="match status" value="1"/>
</dbReference>
<name>A0AAV9XU41_9CRYT</name>
<evidence type="ECO:0000259" key="9">
    <source>
        <dbReference type="Pfam" id="PF10513"/>
    </source>
</evidence>
<evidence type="ECO:0000256" key="8">
    <source>
        <dbReference type="SAM" id="MobiDB-lite"/>
    </source>
</evidence>
<sequence>MSQSLTTRQSKPKTLDPQKRIRVVYSISQLEKALEYDNNDKLEADEIKNLVNSEKQKIQNVINQLRHKDKPSSGNTSSTHKNTSSNDSNSGAGDSNTNSTGSSASNASAASTILVPPVEICPLNVEKTTKFQRPDHYIRFPVHKEFVSGIRLEDNSIVHYNMVKADEEFLEELKTKFKGGSGVSEIDFIKMIDLMEKSTARGTEISFDEAIQLTRDKNINIRNQLALIIYKYWKMRRQKLGKPLLRNFWPITSPHDSSPYACFRPRVREKMTLRRPRRNNKEMFDKLEKLLDDFRKVEKTFRKLKQRDEKKLLLAELDICIFDQKRHEIFDPYYRSPLWDRLKNYKLQKRQQKKEVKNSIFNSFGFISGTNNTINGINSFNTGNYITGPGSSNFAQIGGSLNIINDMSINNLNMGDLNLFLKQISIDICNLDLLLKYSWDSEISLLSYYYFGTLMLSSIFSQIKMNISNRNKVLTNNSEDAVAISTSDATSNVENQNFQHISDNESSFSVENNSSNLDDALLHEQNSSANSNENNSNPCISPAYQRMALPNYILSIYKNGVNLSRLESLQNFRTPYIPHRLVRRRGRGGRIWFDRHSLNKDNYEPLFADPYQLDYASNCGNNNQFMLDLYFKKSISMCEIIDKLCTENNFDIYGNDIHGSTGGISSSNNENTLKVPRTSLSNSTENNTAQGMDSSGSNHTGKNNETVTISSASRSRGRNSQLSNSDTNQSRLNSSKNNQQYFDVEMLT</sequence>
<keyword evidence="3 6" id="KW-0805">Transcription regulation</keyword>
<comment type="caution">
    <text evidence="10">The sequence shown here is derived from an EMBL/GenBank/DDBJ whole genome shotgun (WGS) entry which is preliminary data.</text>
</comment>
<reference evidence="10 11" key="1">
    <citation type="submission" date="2023-10" db="EMBL/GenBank/DDBJ databases">
        <title>Comparative genomics analysis reveals potential genetic determinants of host preference in Cryptosporidium xiaoi.</title>
        <authorList>
            <person name="Xiao L."/>
            <person name="Li J."/>
        </authorList>
    </citation>
    <scope>NUCLEOTIDE SEQUENCE [LARGE SCALE GENOMIC DNA]</scope>
    <source>
        <strain evidence="10 11">52996</strain>
    </source>
</reference>
<evidence type="ECO:0000313" key="11">
    <source>
        <dbReference type="Proteomes" id="UP001311799"/>
    </source>
</evidence>
<dbReference type="AlphaFoldDB" id="A0AAV9XU41"/>
<keyword evidence="4 6" id="KW-0804">Transcription</keyword>
<protein>
    <recommendedName>
        <fullName evidence="6">Enhancer of polycomb-like protein</fullName>
    </recommendedName>
</protein>
<evidence type="ECO:0000256" key="1">
    <source>
        <dbReference type="ARBA" id="ARBA00004123"/>
    </source>
</evidence>
<keyword evidence="11" id="KW-1185">Reference proteome</keyword>
<dbReference type="GO" id="GO:0035267">
    <property type="term" value="C:NuA4 histone acetyltransferase complex"/>
    <property type="evidence" value="ECO:0007669"/>
    <property type="project" value="InterPro"/>
</dbReference>
<feature type="compositionally biased region" description="Polar residues" evidence="8">
    <location>
        <begin position="663"/>
        <end position="741"/>
    </location>
</feature>
<feature type="region of interest" description="Disordered" evidence="8">
    <location>
        <begin position="64"/>
        <end position="105"/>
    </location>
</feature>
<dbReference type="GO" id="GO:0006357">
    <property type="term" value="P:regulation of transcription by RNA polymerase II"/>
    <property type="evidence" value="ECO:0007669"/>
    <property type="project" value="InterPro"/>
</dbReference>
<keyword evidence="5 6" id="KW-0539">Nucleus</keyword>
<evidence type="ECO:0000313" key="10">
    <source>
        <dbReference type="EMBL" id="KAK6588278.1"/>
    </source>
</evidence>
<evidence type="ECO:0000256" key="7">
    <source>
        <dbReference type="SAM" id="Coils"/>
    </source>
</evidence>
<dbReference type="Pfam" id="PF10513">
    <property type="entry name" value="EPL1"/>
    <property type="match status" value="1"/>
</dbReference>
<feature type="compositionally biased region" description="Low complexity" evidence="8">
    <location>
        <begin position="72"/>
        <end position="105"/>
    </location>
</feature>
<comment type="similarity">
    <text evidence="2 6">Belongs to the enhancer of polycomb family.</text>
</comment>
<dbReference type="InterPro" id="IPR019542">
    <property type="entry name" value="Enhancer_polycomb-like_N"/>
</dbReference>
<keyword evidence="7" id="KW-0175">Coiled coil</keyword>
<feature type="region of interest" description="Disordered" evidence="8">
    <location>
        <begin position="660"/>
        <end position="748"/>
    </location>
</feature>
<dbReference type="EMBL" id="JAWDEY010000034">
    <property type="protein sequence ID" value="KAK6588278.1"/>
    <property type="molecule type" value="Genomic_DNA"/>
</dbReference>
<accession>A0AAV9XU41</accession>
<organism evidence="10 11">
    <name type="scientific">Cryptosporidium xiaoi</name>
    <dbReference type="NCBI Taxonomy" id="659607"/>
    <lineage>
        <taxon>Eukaryota</taxon>
        <taxon>Sar</taxon>
        <taxon>Alveolata</taxon>
        <taxon>Apicomplexa</taxon>
        <taxon>Conoidasida</taxon>
        <taxon>Coccidia</taxon>
        <taxon>Eucoccidiorida</taxon>
        <taxon>Eimeriorina</taxon>
        <taxon>Cryptosporidiidae</taxon>
        <taxon>Cryptosporidium</taxon>
    </lineage>
</organism>
<comment type="subcellular location">
    <subcellularLocation>
        <location evidence="1 6">Nucleus</location>
    </subcellularLocation>
</comment>
<evidence type="ECO:0000256" key="6">
    <source>
        <dbReference type="RuleBase" id="RU361124"/>
    </source>
</evidence>
<evidence type="ECO:0000256" key="4">
    <source>
        <dbReference type="ARBA" id="ARBA00023163"/>
    </source>
</evidence>
<proteinExistence type="inferred from homology"/>